<evidence type="ECO:0000256" key="1">
    <source>
        <dbReference type="ARBA" id="ARBA00022898"/>
    </source>
</evidence>
<accession>A0A6V8K372</accession>
<feature type="modified residue" description="N6-(pyridoxal phosphate)lysine" evidence="4">
    <location>
        <position position="200"/>
    </location>
</feature>
<evidence type="ECO:0000313" key="6">
    <source>
        <dbReference type="EMBL" id="GFJ76801.1"/>
    </source>
</evidence>
<comment type="similarity">
    <text evidence="2 5">Belongs to the DegT/DnrJ/EryC1 family.</text>
</comment>
<protein>
    <submittedName>
        <fullName evidence="6">dTDP-4-dehydro-6-deoxyglucose aminotransferase</fullName>
    </submittedName>
</protein>
<evidence type="ECO:0000256" key="4">
    <source>
        <dbReference type="PIRSR" id="PIRSR000390-2"/>
    </source>
</evidence>
<proteinExistence type="inferred from homology"/>
<evidence type="ECO:0000256" key="5">
    <source>
        <dbReference type="RuleBase" id="RU004508"/>
    </source>
</evidence>
<dbReference type="GO" id="GO:0030170">
    <property type="term" value="F:pyridoxal phosphate binding"/>
    <property type="evidence" value="ECO:0007669"/>
    <property type="project" value="TreeGrafter"/>
</dbReference>
<dbReference type="GO" id="GO:0000271">
    <property type="term" value="P:polysaccharide biosynthetic process"/>
    <property type="evidence" value="ECO:0007669"/>
    <property type="project" value="TreeGrafter"/>
</dbReference>
<dbReference type="RefSeq" id="WP_173053882.1">
    <property type="nucleotide sequence ID" value="NZ_BAABGO010000012.1"/>
</dbReference>
<dbReference type="SUPFAM" id="SSF53383">
    <property type="entry name" value="PLP-dependent transferases"/>
    <property type="match status" value="1"/>
</dbReference>
<keyword evidence="6" id="KW-0808">Transferase</keyword>
<dbReference type="Pfam" id="PF01041">
    <property type="entry name" value="DegT_DnrJ_EryC1"/>
    <property type="match status" value="1"/>
</dbReference>
<keyword evidence="7" id="KW-1185">Reference proteome</keyword>
<evidence type="ECO:0000313" key="7">
    <source>
        <dbReference type="Proteomes" id="UP000482800"/>
    </source>
</evidence>
<dbReference type="PIRSF" id="PIRSF000390">
    <property type="entry name" value="PLP_StrS"/>
    <property type="match status" value="1"/>
</dbReference>
<keyword evidence="6" id="KW-0032">Aminotransferase</keyword>
<dbReference type="PANTHER" id="PTHR30244">
    <property type="entry name" value="TRANSAMINASE"/>
    <property type="match status" value="1"/>
</dbReference>
<dbReference type="EMBL" id="BLPF01000001">
    <property type="protein sequence ID" value="GFJ76801.1"/>
    <property type="molecule type" value="Genomic_DNA"/>
</dbReference>
<reference evidence="6 7" key="1">
    <citation type="submission" date="2020-03" db="EMBL/GenBank/DDBJ databases">
        <title>Whole genome shotgun sequence of Phytohabitans houttuyneae NBRC 108639.</title>
        <authorList>
            <person name="Komaki H."/>
            <person name="Tamura T."/>
        </authorList>
    </citation>
    <scope>NUCLEOTIDE SEQUENCE [LARGE SCALE GENOMIC DNA]</scope>
    <source>
        <strain evidence="6 7">NBRC 108639</strain>
    </source>
</reference>
<name>A0A6V8K372_9ACTN</name>
<dbReference type="InterPro" id="IPR015424">
    <property type="entry name" value="PyrdxlP-dep_Trfase"/>
</dbReference>
<dbReference type="GO" id="GO:0008483">
    <property type="term" value="F:transaminase activity"/>
    <property type="evidence" value="ECO:0007669"/>
    <property type="project" value="UniProtKB-KW"/>
</dbReference>
<reference evidence="6 7" key="2">
    <citation type="submission" date="2020-03" db="EMBL/GenBank/DDBJ databases">
        <authorList>
            <person name="Ichikawa N."/>
            <person name="Kimura A."/>
            <person name="Kitahashi Y."/>
            <person name="Uohara A."/>
        </authorList>
    </citation>
    <scope>NUCLEOTIDE SEQUENCE [LARGE SCALE GENOMIC DNA]</scope>
    <source>
        <strain evidence="6 7">NBRC 108639</strain>
    </source>
</reference>
<gene>
    <name evidence="6" type="ORF">Phou_009810</name>
</gene>
<dbReference type="AlphaFoldDB" id="A0A6V8K372"/>
<organism evidence="6 7">
    <name type="scientific">Phytohabitans houttuyneae</name>
    <dbReference type="NCBI Taxonomy" id="1076126"/>
    <lineage>
        <taxon>Bacteria</taxon>
        <taxon>Bacillati</taxon>
        <taxon>Actinomycetota</taxon>
        <taxon>Actinomycetes</taxon>
        <taxon>Micromonosporales</taxon>
        <taxon>Micromonosporaceae</taxon>
    </lineage>
</organism>
<keyword evidence="1 4" id="KW-0663">Pyridoxal phosphate</keyword>
<dbReference type="Gene3D" id="3.90.1150.10">
    <property type="entry name" value="Aspartate Aminotransferase, domain 1"/>
    <property type="match status" value="1"/>
</dbReference>
<feature type="active site" description="Proton acceptor" evidence="3">
    <location>
        <position position="200"/>
    </location>
</feature>
<dbReference type="PANTHER" id="PTHR30244:SF9">
    <property type="entry name" value="PROTEIN RV3402C"/>
    <property type="match status" value="1"/>
</dbReference>
<dbReference type="Proteomes" id="UP000482800">
    <property type="component" value="Unassembled WGS sequence"/>
</dbReference>
<dbReference type="InterPro" id="IPR015422">
    <property type="entry name" value="PyrdxlP-dep_Trfase_small"/>
</dbReference>
<dbReference type="InterPro" id="IPR015421">
    <property type="entry name" value="PyrdxlP-dep_Trfase_major"/>
</dbReference>
<sequence length="398" mass="42436">MKLQAADLAVLGGTPEFAEPLFVGRPNVGDTARLFARLQGVLDRNWLTNGGPLVREFERRVAERAGVRYCVATCNGTAALQLLARATGMRGDVVVPALTFVATPHALQWLGLRPVFCDVDPRTGNADAATVAAAITPRTTAILAVHLWGRPCAAEELEALADRHGLTLVFDAAQAFGASYRGRPVGGFGAAEVFSFHATKVVNAFEGGCVVTDDADLAERLRAMCNFGMNGSRDVLGPGTNAKMSEAAAAMGLTSLEAYDASAAHNLANHRRYARELAGVDGVRLLRFDERQRNNYHYEVVAVDPGAGLGRDTLAEVLTAENVIVQKYFSPGCHRLPPYRDRAAVSLPHADALAARVLALPTGPSVSLEDVRRICDLIRFAVAHAPTLANRAEAYLAG</sequence>
<evidence type="ECO:0000256" key="2">
    <source>
        <dbReference type="ARBA" id="ARBA00037999"/>
    </source>
</evidence>
<dbReference type="InterPro" id="IPR000653">
    <property type="entry name" value="DegT/StrS_aminotransferase"/>
</dbReference>
<dbReference type="CDD" id="cd00616">
    <property type="entry name" value="AHBA_syn"/>
    <property type="match status" value="1"/>
</dbReference>
<comment type="caution">
    <text evidence="6">The sequence shown here is derived from an EMBL/GenBank/DDBJ whole genome shotgun (WGS) entry which is preliminary data.</text>
</comment>
<dbReference type="Gene3D" id="3.40.640.10">
    <property type="entry name" value="Type I PLP-dependent aspartate aminotransferase-like (Major domain)"/>
    <property type="match status" value="1"/>
</dbReference>
<evidence type="ECO:0000256" key="3">
    <source>
        <dbReference type="PIRSR" id="PIRSR000390-1"/>
    </source>
</evidence>